<dbReference type="AlphaFoldDB" id="A0ABD0Z0A9"/>
<reference evidence="1 2" key="1">
    <citation type="submission" date="2024-04" db="EMBL/GenBank/DDBJ databases">
        <title>Genome assembly C_amara_ONT_v2.</title>
        <authorList>
            <person name="Yant L."/>
            <person name="Moore C."/>
            <person name="Slenker M."/>
        </authorList>
    </citation>
    <scope>NUCLEOTIDE SEQUENCE [LARGE SCALE GENOMIC DNA]</scope>
    <source>
        <tissue evidence="1">Leaf</tissue>
    </source>
</reference>
<dbReference type="Gene3D" id="1.20.58.760">
    <property type="entry name" value="Peptidase M41"/>
    <property type="match status" value="1"/>
</dbReference>
<proteinExistence type="predicted"/>
<keyword evidence="2" id="KW-1185">Reference proteome</keyword>
<dbReference type="SUPFAM" id="SSF140990">
    <property type="entry name" value="FtsH protease domain-like"/>
    <property type="match status" value="1"/>
</dbReference>
<dbReference type="EMBL" id="JBANAX010000931">
    <property type="protein sequence ID" value="KAL1188150.1"/>
    <property type="molecule type" value="Genomic_DNA"/>
</dbReference>
<dbReference type="FunFam" id="1.20.58.760:FF:000009">
    <property type="entry name" value="Translation initiation factor 3 subunit I"/>
    <property type="match status" value="1"/>
</dbReference>
<evidence type="ECO:0000313" key="1">
    <source>
        <dbReference type="EMBL" id="KAL1188150.1"/>
    </source>
</evidence>
<sequence length="299" mass="33765">MSFTSYLQPIRVTVIGASKSPVNRRQKSLERLNKELSRGNYETALSLVKQLNGKYGCLPSFGSAKLLSKKLQYMTRKTNLLELRSLIDSVYRSIESVYVEEDSVKIVKEEETKTSPEEDWFAVVQHESGHFLVGYLLGVLPRHYEIPKLEDLRQNVSNVTGRVEFVGFEFLKQVGAAEQLMKDDAVGQIHLSDTQGNISSKTLNNFSCVILGGMVTEHILFGYSEGFYSDVIKLNSVLRWRGFTEIEKEAHIKWAVSNTVSLLHYHNEARVSLAEAMAKSKPIGECIEAIEFAISKHQI</sequence>
<dbReference type="InterPro" id="IPR037219">
    <property type="entry name" value="Peptidase_M41-like"/>
</dbReference>
<comment type="caution">
    <text evidence="1">The sequence shown here is derived from an EMBL/GenBank/DDBJ whole genome shotgun (WGS) entry which is preliminary data.</text>
</comment>
<dbReference type="PANTHER" id="PTHR33471">
    <property type="entry name" value="ATP-DEPENDENT ZINC METALLOPROTEASE-RELATED"/>
    <property type="match status" value="1"/>
</dbReference>
<organism evidence="1 2">
    <name type="scientific">Cardamine amara subsp. amara</name>
    <dbReference type="NCBI Taxonomy" id="228776"/>
    <lineage>
        <taxon>Eukaryota</taxon>
        <taxon>Viridiplantae</taxon>
        <taxon>Streptophyta</taxon>
        <taxon>Embryophyta</taxon>
        <taxon>Tracheophyta</taxon>
        <taxon>Spermatophyta</taxon>
        <taxon>Magnoliopsida</taxon>
        <taxon>eudicotyledons</taxon>
        <taxon>Gunneridae</taxon>
        <taxon>Pentapetalae</taxon>
        <taxon>rosids</taxon>
        <taxon>malvids</taxon>
        <taxon>Brassicales</taxon>
        <taxon>Brassicaceae</taxon>
        <taxon>Cardamineae</taxon>
        <taxon>Cardamine</taxon>
    </lineage>
</organism>
<dbReference type="Proteomes" id="UP001558713">
    <property type="component" value="Unassembled WGS sequence"/>
</dbReference>
<dbReference type="PANTHER" id="PTHR33471:SF4">
    <property type="entry name" value="T22H22.11 PROTEIN"/>
    <property type="match status" value="1"/>
</dbReference>
<evidence type="ECO:0000313" key="2">
    <source>
        <dbReference type="Proteomes" id="UP001558713"/>
    </source>
</evidence>
<protein>
    <submittedName>
        <fullName evidence="1">Uncharacterized protein</fullName>
    </submittedName>
</protein>
<name>A0ABD0Z0A9_CARAN</name>
<gene>
    <name evidence="1" type="ORF">V5N11_003181</name>
</gene>
<accession>A0ABD0Z0A9</accession>